<proteinExistence type="predicted"/>
<reference evidence="1" key="1">
    <citation type="submission" date="2019-04" db="EMBL/GenBank/DDBJ databases">
        <title>Microbes associate with the intestines of laboratory mice.</title>
        <authorList>
            <person name="Navarre W."/>
            <person name="Wong E."/>
            <person name="Huang K."/>
            <person name="Tropini C."/>
            <person name="Ng K."/>
            <person name="Yu B."/>
        </authorList>
    </citation>
    <scope>NUCLEOTIDE SEQUENCE</scope>
    <source>
        <strain evidence="1">NM04_E33</strain>
    </source>
</reference>
<dbReference type="Proteomes" id="UP000306319">
    <property type="component" value="Unassembled WGS sequence"/>
</dbReference>
<comment type="caution">
    <text evidence="1">The sequence shown here is derived from an EMBL/GenBank/DDBJ whole genome shotgun (WGS) entry which is preliminary data.</text>
</comment>
<evidence type="ECO:0000313" key="2">
    <source>
        <dbReference type="Proteomes" id="UP000306319"/>
    </source>
</evidence>
<name>A0AC61RAP8_9BACT</name>
<dbReference type="EMBL" id="SRYB01000041">
    <property type="protein sequence ID" value="TGY76352.1"/>
    <property type="molecule type" value="Genomic_DNA"/>
</dbReference>
<evidence type="ECO:0000313" key="1">
    <source>
        <dbReference type="EMBL" id="TGY76352.1"/>
    </source>
</evidence>
<sequence>MKILRNILSAMVLLLAFLLPTVNAGVIVKGRVTDTEGNPLAGIIIRLYQDTKVKGFANSKRDGSFAVKADTITLPALLTFASKSFGHKEITVESLTDSIYAVLTPEHYQIKEVVVKAPRVRVKGDTITYDVAAHTGKGDRSIEDVIKKLPGIEVSETGVISYDGEPINNFYIEGLNLMGGNYAVASQNIKPQDVAAVSVYERHQPKKALKNVVESKSAALNLKLKKGSMLKPVGYVSATGGYGDETLWGANLYTMFISPKNQTIVSAKGNNWGNDYVADKKSGDNAFTSFPVKPFGAPSIKGSRYILNKSAYATTNTLFKLREELTLTLNASYGQDDDGYDSYSSTEYLATDMANPIYSESVDNGIKKHSVNAGVKIEKNSNGLYLMDHFTFKGRFDNNDYDIINTSGINQRMKGDNYAFNNNLSVIANRNRKVYKLDSRTSFSNTPMNHISAYDAATGGMTLRQDVTGRSFHNMETTGFSWETSRRSQVGTDATFNIDYDSFLSNAVNGRESAGRNDISGHNLSLGLAPYYKYVIRGKIVLQATLPLEWRNIRYTDIVSEKSHRFNKFYLNLDLDLFYKFLRNNEITFNAGWRHDTGDIRNFIENPIYTTFRNRTTLGTGSLIESLNKSATLRYSYKDQMRGFIMRGSVSYSYKTVNSTSVYDVSQDGTSSSSVNLDSHSDMTNFMATAIKHVYSWHSRLSLNVTGMSIGRESMRSGNVIKTRNDIYTTSLSAESDLLNDMLTLTGNFSYSYTRNSFHGFMPDNNLSEIMVNGKVSVFPVKGLEIYGNLSFNRSQLAEDNYKSNLFVDAGIKYKLRKFDFTLSGRNLTNLRNYGYTLYNTLDITTYSYSLRPIECVATVRFNF</sequence>
<keyword evidence="2" id="KW-1185">Reference proteome</keyword>
<protein>
    <submittedName>
        <fullName evidence="1">Uncharacterized protein</fullName>
    </submittedName>
</protein>
<organism evidence="1 2">
    <name type="scientific">Lepagella muris</name>
    <dbReference type="NCBI Taxonomy" id="3032870"/>
    <lineage>
        <taxon>Bacteria</taxon>
        <taxon>Pseudomonadati</taxon>
        <taxon>Bacteroidota</taxon>
        <taxon>Bacteroidia</taxon>
        <taxon>Bacteroidales</taxon>
        <taxon>Muribaculaceae</taxon>
        <taxon>Lepagella</taxon>
    </lineage>
</organism>
<accession>A0AC61RAP8</accession>
<gene>
    <name evidence="1" type="ORF">E5331_18365</name>
</gene>